<protein>
    <submittedName>
        <fullName evidence="2">Uncharacterized protein</fullName>
    </submittedName>
</protein>
<dbReference type="EMBL" id="ML769475">
    <property type="protein sequence ID" value="KAE9398969.1"/>
    <property type="molecule type" value="Genomic_DNA"/>
</dbReference>
<keyword evidence="1" id="KW-0812">Transmembrane</keyword>
<reference evidence="2" key="1">
    <citation type="journal article" date="2019" name="Environ. Microbiol.">
        <title>Fungal ecological strategies reflected in gene transcription - a case study of two litter decomposers.</title>
        <authorList>
            <person name="Barbi F."/>
            <person name="Kohler A."/>
            <person name="Barry K."/>
            <person name="Baskaran P."/>
            <person name="Daum C."/>
            <person name="Fauchery L."/>
            <person name="Ihrmark K."/>
            <person name="Kuo A."/>
            <person name="LaButti K."/>
            <person name="Lipzen A."/>
            <person name="Morin E."/>
            <person name="Grigoriev I.V."/>
            <person name="Henrissat B."/>
            <person name="Lindahl B."/>
            <person name="Martin F."/>
        </authorList>
    </citation>
    <scope>NUCLEOTIDE SEQUENCE</scope>
    <source>
        <strain evidence="2">JB14</strain>
    </source>
</reference>
<keyword evidence="1" id="KW-1133">Transmembrane helix</keyword>
<gene>
    <name evidence="2" type="ORF">BT96DRAFT_711834</name>
</gene>
<sequence>MVQTTVEDGGEAQKQSMLMLFPLVEGRGRRITWSFLQILLYFTRLWFNILLSSTCIVCFLYRLVLFYFRMQFVSLENLDSSLICARLCY</sequence>
<evidence type="ECO:0000313" key="3">
    <source>
        <dbReference type="Proteomes" id="UP000799118"/>
    </source>
</evidence>
<accession>A0A6A4HKE5</accession>
<proteinExistence type="predicted"/>
<evidence type="ECO:0000256" key="1">
    <source>
        <dbReference type="SAM" id="Phobius"/>
    </source>
</evidence>
<organism evidence="2 3">
    <name type="scientific">Gymnopus androsaceus JB14</name>
    <dbReference type="NCBI Taxonomy" id="1447944"/>
    <lineage>
        <taxon>Eukaryota</taxon>
        <taxon>Fungi</taxon>
        <taxon>Dikarya</taxon>
        <taxon>Basidiomycota</taxon>
        <taxon>Agaricomycotina</taxon>
        <taxon>Agaricomycetes</taxon>
        <taxon>Agaricomycetidae</taxon>
        <taxon>Agaricales</taxon>
        <taxon>Marasmiineae</taxon>
        <taxon>Omphalotaceae</taxon>
        <taxon>Gymnopus</taxon>
    </lineage>
</organism>
<feature type="transmembrane region" description="Helical" evidence="1">
    <location>
        <begin position="45"/>
        <end position="68"/>
    </location>
</feature>
<name>A0A6A4HKE5_9AGAR</name>
<dbReference type="Proteomes" id="UP000799118">
    <property type="component" value="Unassembled WGS sequence"/>
</dbReference>
<evidence type="ECO:0000313" key="2">
    <source>
        <dbReference type="EMBL" id="KAE9398969.1"/>
    </source>
</evidence>
<keyword evidence="3" id="KW-1185">Reference proteome</keyword>
<dbReference type="AlphaFoldDB" id="A0A6A4HKE5"/>
<keyword evidence="1" id="KW-0472">Membrane</keyword>